<feature type="compositionally biased region" description="Low complexity" evidence="1">
    <location>
        <begin position="35"/>
        <end position="63"/>
    </location>
</feature>
<dbReference type="AlphaFoldDB" id="A0A1K0H4H9"/>
<dbReference type="OrthoDB" id="2553103at2759"/>
<feature type="region of interest" description="Disordered" evidence="1">
    <location>
        <begin position="177"/>
        <end position="200"/>
    </location>
</feature>
<organism evidence="2 4">
    <name type="scientific">Ustilago bromivora</name>
    <dbReference type="NCBI Taxonomy" id="307758"/>
    <lineage>
        <taxon>Eukaryota</taxon>
        <taxon>Fungi</taxon>
        <taxon>Dikarya</taxon>
        <taxon>Basidiomycota</taxon>
        <taxon>Ustilaginomycotina</taxon>
        <taxon>Ustilaginomycetes</taxon>
        <taxon>Ustilaginales</taxon>
        <taxon>Ustilaginaceae</taxon>
        <taxon>Ustilago</taxon>
    </lineage>
</organism>
<evidence type="ECO:0000313" key="2">
    <source>
        <dbReference type="EMBL" id="SAM80606.1"/>
    </source>
</evidence>
<feature type="compositionally biased region" description="Polar residues" evidence="1">
    <location>
        <begin position="347"/>
        <end position="357"/>
    </location>
</feature>
<feature type="compositionally biased region" description="Polar residues" evidence="1">
    <location>
        <begin position="426"/>
        <end position="438"/>
    </location>
</feature>
<feature type="compositionally biased region" description="Polar residues" evidence="1">
    <location>
        <begin position="303"/>
        <end position="315"/>
    </location>
</feature>
<feature type="compositionally biased region" description="Basic and acidic residues" evidence="1">
    <location>
        <begin position="477"/>
        <end position="492"/>
    </location>
</feature>
<feature type="region of interest" description="Disordered" evidence="1">
    <location>
        <begin position="332"/>
        <end position="390"/>
    </location>
</feature>
<reference evidence="4" key="1">
    <citation type="submission" date="2016-04" db="EMBL/GenBank/DDBJ databases">
        <authorList>
            <person name="Guldener U."/>
            <person name="Guldener U."/>
        </authorList>
    </citation>
    <scope>NUCLEOTIDE SEQUENCE [LARGE SCALE GENOMIC DNA]</scope>
    <source>
        <strain evidence="4">UB2112</strain>
    </source>
</reference>
<evidence type="ECO:0000313" key="5">
    <source>
        <dbReference type="Proteomes" id="UP000658997"/>
    </source>
</evidence>
<feature type="compositionally biased region" description="Low complexity" evidence="1">
    <location>
        <begin position="184"/>
        <end position="199"/>
    </location>
</feature>
<feature type="region of interest" description="Disordered" evidence="1">
    <location>
        <begin position="256"/>
        <end position="316"/>
    </location>
</feature>
<protein>
    <submittedName>
        <fullName evidence="2">Uncharacterized protein</fullName>
    </submittedName>
</protein>
<sequence>MLEQHAPHVFTLSTSPHRQRKPPTQQLPRSILEKTSPASCPPSCSTLSSPSSMTSPMTSPRSSDFAIPAYHSTQWTVVGIAKAQQRRQSNPVALPIVSQNTSLTVTLLYMPTETLYAWPFNLSSPDAKGVCYETYAAGKDDGHARRPPEGTMSISLRVLADVIRCWMKIRRTRAALAKRGGPESSSISSRLNSSPSSVDDVVDNDEVIDEIVEALDLHPLAPLERSIHILRQVLPEQPGSSARSDNEECLRQRESILTSSGSDRDLDSRHRSDPSASSRASTVEPSLEDLPSKKTSLPKLPKINTTLPSLSQQNTPPVPQICLVEATPQEAEYEERDRALEKARPISSRNSSFNSRGMDTVHENDSEDDDNNTCDSTLREATPTHDSGEVTFIKIHPCDRRPLEQHSASPKTATPAALNPKESIAANSERTHSSSPSKVSFPDPFKSLQRSTSKPDIRVETIEYGSPDSLLVSSNKDSVDKSSKTESSRRPSFEGLRAMFGSIRSKSQYSSSLSSY</sequence>
<dbReference type="EMBL" id="LT558120">
    <property type="protein sequence ID" value="SAM80606.1"/>
    <property type="molecule type" value="Genomic_DNA"/>
</dbReference>
<reference evidence="2" key="2">
    <citation type="submission" date="2016-04" db="EMBL/GenBank/DDBJ databases">
        <authorList>
            <person name="Evans L.H."/>
            <person name="Alamgir A."/>
            <person name="Owens N."/>
            <person name="Weber N.D."/>
            <person name="Virtaneva K."/>
            <person name="Barbian K."/>
            <person name="Babar A."/>
            <person name="Rosenke K."/>
        </authorList>
    </citation>
    <scope>NUCLEOTIDE SEQUENCE</scope>
    <source>
        <strain evidence="2">UB2112</strain>
    </source>
</reference>
<name>A0A1K0H4H9_9BASI</name>
<feature type="region of interest" description="Disordered" evidence="1">
    <location>
        <begin position="1"/>
        <end position="63"/>
    </location>
</feature>
<evidence type="ECO:0000313" key="4">
    <source>
        <dbReference type="Proteomes" id="UP000179920"/>
    </source>
</evidence>
<proteinExistence type="predicted"/>
<keyword evidence="5" id="KW-1185">Reference proteome</keyword>
<evidence type="ECO:0000313" key="3">
    <source>
        <dbReference type="EMBL" id="SYW79111.1"/>
    </source>
</evidence>
<dbReference type="Proteomes" id="UP000658997">
    <property type="component" value="Unassembled WGS sequence"/>
</dbReference>
<gene>
    <name evidence="3" type="ORF">UBRO2_02795</name>
    <name evidence="2" type="ORF">UBRO_02491</name>
</gene>
<feature type="compositionally biased region" description="Low complexity" evidence="1">
    <location>
        <begin position="293"/>
        <end position="302"/>
    </location>
</feature>
<dbReference type="EMBL" id="ULHB01000046">
    <property type="protein sequence ID" value="SYW79111.1"/>
    <property type="molecule type" value="Genomic_DNA"/>
</dbReference>
<evidence type="ECO:0000256" key="1">
    <source>
        <dbReference type="SAM" id="MobiDB-lite"/>
    </source>
</evidence>
<accession>A0A1K0H4H9</accession>
<feature type="compositionally biased region" description="Basic and acidic residues" evidence="1">
    <location>
        <begin position="262"/>
        <end position="273"/>
    </location>
</feature>
<feature type="compositionally biased region" description="Basic and acidic residues" evidence="1">
    <location>
        <begin position="335"/>
        <end position="344"/>
    </location>
</feature>
<reference evidence="3" key="3">
    <citation type="submission" date="2018-08" db="EMBL/GenBank/DDBJ databases">
        <authorList>
            <person name="Guldener U."/>
        </authorList>
    </citation>
    <scope>NUCLEOTIDE SEQUENCE</scope>
    <source>
        <strain evidence="3">UB2</strain>
    </source>
</reference>
<feature type="compositionally biased region" description="Polar residues" evidence="1">
    <location>
        <begin position="11"/>
        <end position="28"/>
    </location>
</feature>
<feature type="region of interest" description="Disordered" evidence="1">
    <location>
        <begin position="426"/>
        <end position="497"/>
    </location>
</feature>
<dbReference type="Proteomes" id="UP000179920">
    <property type="component" value="Chromosome IV"/>
</dbReference>